<dbReference type="GO" id="GO:0005615">
    <property type="term" value="C:extracellular space"/>
    <property type="evidence" value="ECO:0007669"/>
    <property type="project" value="TreeGrafter"/>
</dbReference>
<dbReference type="GeneID" id="108672500"/>
<dbReference type="GO" id="GO:0030667">
    <property type="term" value="C:secretory granule membrane"/>
    <property type="evidence" value="ECO:0007669"/>
    <property type="project" value="TreeGrafter"/>
</dbReference>
<dbReference type="GO" id="GO:0006589">
    <property type="term" value="P:octopamine biosynthetic process"/>
    <property type="evidence" value="ECO:0007669"/>
    <property type="project" value="TreeGrafter"/>
</dbReference>
<dbReference type="InterPro" id="IPR014784">
    <property type="entry name" value="Cu2_ascorb_mOase-like_C"/>
</dbReference>
<gene>
    <name evidence="10" type="primary">LOC108672500</name>
</gene>
<dbReference type="PANTHER" id="PTHR10157">
    <property type="entry name" value="DOPAMINE BETA HYDROXYLASE RELATED"/>
    <property type="match status" value="1"/>
</dbReference>
<dbReference type="PANTHER" id="PTHR10157:SF40">
    <property type="entry name" value="MOXD1 HOMOLOG 2"/>
    <property type="match status" value="1"/>
</dbReference>
<dbReference type="GO" id="GO:0005507">
    <property type="term" value="F:copper ion binding"/>
    <property type="evidence" value="ECO:0007669"/>
    <property type="project" value="InterPro"/>
</dbReference>
<dbReference type="Gene3D" id="2.60.120.230">
    <property type="match status" value="1"/>
</dbReference>
<keyword evidence="5" id="KW-1015">Disulfide bond</keyword>
<keyword evidence="6" id="KW-0325">Glycoprotein</keyword>
<dbReference type="Gene3D" id="2.60.120.310">
    <property type="entry name" value="Copper type II, ascorbate-dependent monooxygenase, N-terminal domain"/>
    <property type="match status" value="1"/>
</dbReference>
<dbReference type="InterPro" id="IPR005018">
    <property type="entry name" value="DOMON_domain"/>
</dbReference>
<evidence type="ECO:0000313" key="9">
    <source>
        <dbReference type="Proteomes" id="UP000694843"/>
    </source>
</evidence>
<feature type="compositionally biased region" description="Basic and acidic residues" evidence="7">
    <location>
        <begin position="510"/>
        <end position="520"/>
    </location>
</feature>
<dbReference type="AlphaFoldDB" id="A0A8B7NPQ8"/>
<sequence length="1135" mass="127638">MTPVIEEINVRSKAVIGTKCRAVDQNKEYQSKTTLMSSHKLGAKDSMCLGMGQKYGSVSEKNIAGCCSRSRLYSIPSNVYKISNENLPRASLSPPPTKLSISPKITPCSSCQNLCAYPPEDWQFTDEYRQTSARGAFITSHNLTYFSKPLLTKPDVSSPLNRAEKRSYGGAPRVAEVRRKADEIPRNDQTSNVTMIQRNNQMDNDIKIPRNDQTDNDTKRLRLFGDNSLYSSVSESKSTRLRPHLEPCVGTKSNSSSKSLTTFNASHLVEFFVSFFCTLINLFVHRGSPSSSTLSSFVLVSLVWSSLLPQTSMSAFAYPPHKYSPDSYGLWDRSLVLDDLGHYKVQWTASSTDIQFRLTVRTRGYIGFGLSSKSRMDGADIVVGWVHSGKAYLQDRHGLGNLEPAVDRFQDWTIVSGYENDTHTVLHVSRPLNTCDPHNDHAITNDTSRVLWAYHPDDPVDPDSPRPRLHYHGDFRRGTRSVFLLDRDPGVEYGHSGDAYGQNSAYPSESSKDKKPEESEIHTWTLNSPGVEVKADMATVYWCKLFRKPLLVQKNHIIKFEPIFSAGNERHVHHILVSECTSDDPAVVASLEQLADSSGGQCYSQDMSPLLRACSHVVVAWAVGSKGLTLPPETGYPLSPNGPTIFLMQVHYDNPDSRHFQDHSGIRVHYTHKLRNFDAGVLSVGLDPNWKHLIPPGQASVLSSGHCVSECTSKAIPPAGIQVFGAVVQTHLLGREVRLRHLRQGVELDPIAQDLNYDYSYLEYRLMKQPRTVLPGDHLISECKYSSVERSAITLGGINTRDEMCLSYLYYWPRSSLSLCHSKPSLNTVLQSLGIEELSHDSDIIKIRKPQELAGKTLEWRLVNYDWEFQFENFQRTTHTGTFNPMCRSRGHSLLPILEEVDYEYPNISEPWFAEDTCRRPQWPHAKESSVHHRRQRPHHRRQHPHLAEGLQDEAQGPHTEDHASGDGASPVSAYDGSDVMFDDDISSKPIKRIDADPVRKFDVFMPIREDVFDAKNQGSSVNPMEQFPGANGAVNSHGVYGNSGRTVNTRNRSPFQDLREEFDAMERDLEEEVNHNRLPDSFQERTAHNPRANSAGAASIPAPGWKISLFFIPIVHFLYNKNVFNRLKSSILGC</sequence>
<accession>A0A8B7NPQ8</accession>
<feature type="region of interest" description="Disordered" evidence="7">
    <location>
        <begin position="494"/>
        <end position="520"/>
    </location>
</feature>
<dbReference type="PROSITE" id="PS50836">
    <property type="entry name" value="DOMON"/>
    <property type="match status" value="1"/>
</dbReference>
<feature type="domain" description="DOMON" evidence="8">
    <location>
        <begin position="341"/>
        <end position="455"/>
    </location>
</feature>
<evidence type="ECO:0000256" key="3">
    <source>
        <dbReference type="ARBA" id="ARBA00022729"/>
    </source>
</evidence>
<dbReference type="Pfam" id="PF03351">
    <property type="entry name" value="DOMON"/>
    <property type="match status" value="1"/>
</dbReference>
<dbReference type="Gene3D" id="2.60.40.1210">
    <property type="entry name" value="Cellobiose dehydrogenase, cytochrome domain"/>
    <property type="match status" value="1"/>
</dbReference>
<dbReference type="SUPFAM" id="SSF49344">
    <property type="entry name" value="CBD9-like"/>
    <property type="match status" value="1"/>
</dbReference>
<feature type="region of interest" description="Disordered" evidence="7">
    <location>
        <begin position="1080"/>
        <end position="1099"/>
    </location>
</feature>
<evidence type="ECO:0000256" key="6">
    <source>
        <dbReference type="ARBA" id="ARBA00023180"/>
    </source>
</evidence>
<comment type="subcellular location">
    <subcellularLocation>
        <location evidence="1">Membrane</location>
    </subcellularLocation>
</comment>
<dbReference type="Pfam" id="PF03712">
    <property type="entry name" value="Cu2_monoox_C"/>
    <property type="match status" value="1"/>
</dbReference>
<dbReference type="SMART" id="SM00664">
    <property type="entry name" value="DoH"/>
    <property type="match status" value="1"/>
</dbReference>
<dbReference type="InterPro" id="IPR000945">
    <property type="entry name" value="DBH-like"/>
</dbReference>
<dbReference type="KEGG" id="hazt:108672500"/>
<dbReference type="GO" id="GO:0004500">
    <property type="term" value="F:dopamine beta-monooxygenase activity"/>
    <property type="evidence" value="ECO:0007669"/>
    <property type="project" value="InterPro"/>
</dbReference>
<dbReference type="Proteomes" id="UP000694843">
    <property type="component" value="Unplaced"/>
</dbReference>
<dbReference type="FunFam" id="2.60.40.1210:FF:000001">
    <property type="entry name" value="Monooxygenase, DBH-like 1, like"/>
    <property type="match status" value="1"/>
</dbReference>
<keyword evidence="3" id="KW-0732">Signal</keyword>
<dbReference type="SUPFAM" id="SSF49742">
    <property type="entry name" value="PHM/PNGase F"/>
    <property type="match status" value="2"/>
</dbReference>
<evidence type="ECO:0000256" key="1">
    <source>
        <dbReference type="ARBA" id="ARBA00004370"/>
    </source>
</evidence>
<dbReference type="InterPro" id="IPR045266">
    <property type="entry name" value="DOH_DOMON"/>
</dbReference>
<comment type="similarity">
    <text evidence="2">Belongs to the copper type II ascorbate-dependent monooxygenase family.</text>
</comment>
<evidence type="ECO:0000256" key="4">
    <source>
        <dbReference type="ARBA" id="ARBA00023136"/>
    </source>
</evidence>
<organism evidence="9 10">
    <name type="scientific">Hyalella azteca</name>
    <name type="common">Amphipod</name>
    <dbReference type="NCBI Taxonomy" id="294128"/>
    <lineage>
        <taxon>Eukaryota</taxon>
        <taxon>Metazoa</taxon>
        <taxon>Ecdysozoa</taxon>
        <taxon>Arthropoda</taxon>
        <taxon>Crustacea</taxon>
        <taxon>Multicrustacea</taxon>
        <taxon>Malacostraca</taxon>
        <taxon>Eumalacostraca</taxon>
        <taxon>Peracarida</taxon>
        <taxon>Amphipoda</taxon>
        <taxon>Senticaudata</taxon>
        <taxon>Talitrida</taxon>
        <taxon>Talitroidea</taxon>
        <taxon>Hyalellidae</taxon>
        <taxon>Hyalella</taxon>
    </lineage>
</organism>
<keyword evidence="9" id="KW-1185">Reference proteome</keyword>
<dbReference type="CDD" id="cd09631">
    <property type="entry name" value="DOMON_DOH"/>
    <property type="match status" value="1"/>
</dbReference>
<evidence type="ECO:0000313" key="10">
    <source>
        <dbReference type="RefSeq" id="XP_018015665.1"/>
    </source>
</evidence>
<evidence type="ECO:0000256" key="2">
    <source>
        <dbReference type="ARBA" id="ARBA00010676"/>
    </source>
</evidence>
<dbReference type="InterPro" id="IPR000323">
    <property type="entry name" value="Cu2_ascorb_mOase_N"/>
</dbReference>
<dbReference type="FunFam" id="2.60.120.230:FF:000001">
    <property type="entry name" value="Monooxygenase, DBH-like 1"/>
    <property type="match status" value="1"/>
</dbReference>
<dbReference type="GO" id="GO:0042420">
    <property type="term" value="P:dopamine catabolic process"/>
    <property type="evidence" value="ECO:0007669"/>
    <property type="project" value="TreeGrafter"/>
</dbReference>
<name>A0A8B7NPQ8_HYAAZ</name>
<dbReference type="InterPro" id="IPR036939">
    <property type="entry name" value="Cu2_ascorb_mOase_N_sf"/>
</dbReference>
<protein>
    <submittedName>
        <fullName evidence="10">MOXD1 homolog 2</fullName>
    </submittedName>
</protein>
<dbReference type="Pfam" id="PF01082">
    <property type="entry name" value="Cu2_monooxygen"/>
    <property type="match status" value="1"/>
</dbReference>
<proteinExistence type="inferred from homology"/>
<feature type="compositionally biased region" description="Basic residues" evidence="7">
    <location>
        <begin position="932"/>
        <end position="945"/>
    </location>
</feature>
<dbReference type="RefSeq" id="XP_018015665.1">
    <property type="nucleotide sequence ID" value="XM_018160176.2"/>
</dbReference>
<feature type="region of interest" description="Disordered" evidence="7">
    <location>
        <begin position="923"/>
        <end position="985"/>
    </location>
</feature>
<evidence type="ECO:0000259" key="8">
    <source>
        <dbReference type="PROSITE" id="PS50836"/>
    </source>
</evidence>
<evidence type="ECO:0000256" key="5">
    <source>
        <dbReference type="ARBA" id="ARBA00023157"/>
    </source>
</evidence>
<evidence type="ECO:0000256" key="7">
    <source>
        <dbReference type="SAM" id="MobiDB-lite"/>
    </source>
</evidence>
<reference evidence="10" key="1">
    <citation type="submission" date="2025-08" db="UniProtKB">
        <authorList>
            <consortium name="RefSeq"/>
        </authorList>
    </citation>
    <scope>IDENTIFICATION</scope>
    <source>
        <tissue evidence="10">Whole organism</tissue>
    </source>
</reference>
<dbReference type="OrthoDB" id="19261at2759"/>
<dbReference type="InterPro" id="IPR024548">
    <property type="entry name" value="Cu2_monoox_C"/>
</dbReference>
<keyword evidence="4" id="KW-0472">Membrane</keyword>
<dbReference type="InterPro" id="IPR008977">
    <property type="entry name" value="PHM/PNGase_F_dom_sf"/>
</dbReference>
<dbReference type="GO" id="GO:0042421">
    <property type="term" value="P:norepinephrine biosynthetic process"/>
    <property type="evidence" value="ECO:0007669"/>
    <property type="project" value="TreeGrafter"/>
</dbReference>